<protein>
    <submittedName>
        <fullName evidence="3">Retrotransposon gag domain</fullName>
    </submittedName>
</protein>
<sequence>MDPNSSNSSRSGLPVQIPNDDVMDGHLPTDLPPEPRGKERNVTIQPPNGDNLANLSNEVPPRPASELAELRAMIMNLINLTKNQEIAHRNLAAIVGQQRHDLTRMTHEVERDTAGKEVPPPPPPPRETGLPAQVPIDLTGTISPAVPTPRTRLDFASIDVSPPMNRKLAFLQAPANALVENLVTGNETSATPAFPRLPAPSLLPMGCSPPRYTWTRNQTTTSSSRIPGNSMQQRTSIANPPSVPRIPGSDLLHRPQAPVDPRNVVDMETFHNYAAQTNANMAQMDSRMHLVVSDAPDIDRVIEETRRTPFKDRIARFRLRDVRRLCFPEYDRTSDPKAHLRSFRFAITRAYLIDKENEAGHCRFFAKNLVGHALEWYASLEGNSIDTFDQLAAAFLKQYSVLNEQRTSEADHWSLTQLQNESLRSYVKKFKAIKSKIANLNEEVAIAALRNGLWFSSRFHEELTVWQPVSLDDALHKALHFAKAEEELIVLALRFKES</sequence>
<dbReference type="AlphaFoldDB" id="A0A8T1XAY4"/>
<feature type="region of interest" description="Disordered" evidence="1">
    <location>
        <begin position="217"/>
        <end position="243"/>
    </location>
</feature>
<evidence type="ECO:0000313" key="3">
    <source>
        <dbReference type="EMBL" id="KAG7529973.1"/>
    </source>
</evidence>
<comment type="caution">
    <text evidence="3">The sequence shown here is derived from an EMBL/GenBank/DDBJ whole genome shotgun (WGS) entry which is preliminary data.</text>
</comment>
<reference evidence="3 4" key="1">
    <citation type="submission" date="2020-12" db="EMBL/GenBank/DDBJ databases">
        <title>Concerted genomic and epigenomic changes stabilize Arabidopsis allopolyploids.</title>
        <authorList>
            <person name="Chen Z."/>
        </authorList>
    </citation>
    <scope>NUCLEOTIDE SEQUENCE [LARGE SCALE GENOMIC DNA]</scope>
    <source>
        <strain evidence="3">As9502</strain>
        <tissue evidence="3">Leaf</tissue>
    </source>
</reference>
<dbReference type="EMBL" id="JAEFBJ010000112">
    <property type="protein sequence ID" value="KAG7529973.1"/>
    <property type="molecule type" value="Genomic_DNA"/>
</dbReference>
<dbReference type="Proteomes" id="UP000694251">
    <property type="component" value="Unassembled WGS sequence"/>
</dbReference>
<name>A0A8T1XAY4_ARASU</name>
<dbReference type="PANTHER" id="PTHR33223:SF10">
    <property type="entry name" value="AMINOTRANSFERASE-LIKE PLANT MOBILE DOMAIN-CONTAINING PROTEIN"/>
    <property type="match status" value="1"/>
</dbReference>
<feature type="domain" description="Retrotransposon gag" evidence="2">
    <location>
        <begin position="364"/>
        <end position="454"/>
    </location>
</feature>
<evidence type="ECO:0000256" key="1">
    <source>
        <dbReference type="SAM" id="MobiDB-lite"/>
    </source>
</evidence>
<feature type="region of interest" description="Disordered" evidence="1">
    <location>
        <begin position="109"/>
        <end position="128"/>
    </location>
</feature>
<accession>A0A8T1XAY4</accession>
<proteinExistence type="predicted"/>
<dbReference type="Pfam" id="PF03732">
    <property type="entry name" value="Retrotrans_gag"/>
    <property type="match status" value="1"/>
</dbReference>
<evidence type="ECO:0000313" key="4">
    <source>
        <dbReference type="Proteomes" id="UP000694251"/>
    </source>
</evidence>
<dbReference type="OrthoDB" id="1108343at2759"/>
<gene>
    <name evidence="3" type="ORF">ISN44_Un112g000180</name>
</gene>
<evidence type="ECO:0000259" key="2">
    <source>
        <dbReference type="Pfam" id="PF03732"/>
    </source>
</evidence>
<feature type="compositionally biased region" description="Polar residues" evidence="1">
    <location>
        <begin position="42"/>
        <end position="57"/>
    </location>
</feature>
<dbReference type="PANTHER" id="PTHR33223">
    <property type="entry name" value="CCHC-TYPE DOMAIN-CONTAINING PROTEIN"/>
    <property type="match status" value="1"/>
</dbReference>
<feature type="compositionally biased region" description="Polar residues" evidence="1">
    <location>
        <begin position="1"/>
        <end position="11"/>
    </location>
</feature>
<keyword evidence="4" id="KW-1185">Reference proteome</keyword>
<feature type="compositionally biased region" description="Polar residues" evidence="1">
    <location>
        <begin position="217"/>
        <end position="239"/>
    </location>
</feature>
<dbReference type="InterPro" id="IPR005162">
    <property type="entry name" value="Retrotrans_gag_dom"/>
</dbReference>
<feature type="region of interest" description="Disordered" evidence="1">
    <location>
        <begin position="1"/>
        <end position="60"/>
    </location>
</feature>
<organism evidence="3 4">
    <name type="scientific">Arabidopsis suecica</name>
    <name type="common">Swedish thale-cress</name>
    <name type="synonym">Cardaminopsis suecica</name>
    <dbReference type="NCBI Taxonomy" id="45249"/>
    <lineage>
        <taxon>Eukaryota</taxon>
        <taxon>Viridiplantae</taxon>
        <taxon>Streptophyta</taxon>
        <taxon>Embryophyta</taxon>
        <taxon>Tracheophyta</taxon>
        <taxon>Spermatophyta</taxon>
        <taxon>Magnoliopsida</taxon>
        <taxon>eudicotyledons</taxon>
        <taxon>Gunneridae</taxon>
        <taxon>Pentapetalae</taxon>
        <taxon>rosids</taxon>
        <taxon>malvids</taxon>
        <taxon>Brassicales</taxon>
        <taxon>Brassicaceae</taxon>
        <taxon>Camelineae</taxon>
        <taxon>Arabidopsis</taxon>
    </lineage>
</organism>